<dbReference type="Gene3D" id="3.40.50.720">
    <property type="entry name" value="NAD(P)-binding Rossmann-like Domain"/>
    <property type="match status" value="1"/>
</dbReference>
<sequence length="706" mass="75367">MSLTTSTDVVTRELRGKVLLVMIDHAPVNALSADVRRGLLAAIEAADSDPSVQAVLIVGAGRNFIAGADIREFGKPPVPPSLPDVCNRIEACTKPVVAAIHGAALGGGLEVALAAHYRLAVDGAKLGLPEVQLGLLPGAGGTQRTPRLIGAQAALDLMLSGRHANAQEALVLGLVDRLGSSDDILAEGLAYVHELLAGHAPVRRTRDATALNDRAASLAAVATARAETVKKSRGLFSPLKIVDAVEAAITQPFEDGLRRERQLFLECLDSPQRAGLVHAFFAEREVLKAPETRDTKPRALNAIGVVGGGTMGAGIAVAVLDAGLPVTMIERDEASLARGRAHIEKVYDGLIAKGRMSAEKKAQLMARWTGSTSYDALADADLVIEAVFEDLAVKQAVFAELDRVCKPGAVLATNTSYLDIDAIAASISRPADVIGLHFFSPANIMKLLEVVVPKAVSADVVATAFELAKKLRKTPVRAGVCDGFIGNRILAVYRGAADAMMEDGASPYQIDAAVRAFGFPMGPFQVVDLAGGDIGWAARKRRAATRNPAARYVQIADRLCERGWFGQKTGRGFYLYPEGSRSGQPDPEVEAIIDAERVRAGITPREFSDDEIIRRYMAAMINEGANVVHEGIALRPLDVDVTFLYGYGFPRYRGGPMKYADMIGLPRILADIREFAKEDPLFWRASPLLIDLVERGADFASLNHTA</sequence>
<dbReference type="InterPro" id="IPR018376">
    <property type="entry name" value="Enoyl-CoA_hyd/isom_CS"/>
</dbReference>
<evidence type="ECO:0000256" key="7">
    <source>
        <dbReference type="ARBA" id="ARBA00023002"/>
    </source>
</evidence>
<comment type="caution">
    <text evidence="18">The sequence shown here is derived from an EMBL/GenBank/DDBJ whole genome shotgun (WGS) entry which is preliminary data.</text>
</comment>
<evidence type="ECO:0000256" key="9">
    <source>
        <dbReference type="ARBA" id="ARBA00023098"/>
    </source>
</evidence>
<dbReference type="EMBL" id="JAURTK010000001">
    <property type="protein sequence ID" value="MDP9644677.1"/>
    <property type="molecule type" value="Genomic_DNA"/>
</dbReference>
<keyword evidence="7 18" id="KW-0560">Oxidoreductase</keyword>
<dbReference type="InterPro" id="IPR029045">
    <property type="entry name" value="ClpP/crotonase-like_dom_sf"/>
</dbReference>
<dbReference type="PANTHER" id="PTHR23309">
    <property type="entry name" value="3-HYDROXYACYL-COA DEHYROGENASE"/>
    <property type="match status" value="1"/>
</dbReference>
<keyword evidence="6" id="KW-0442">Lipid degradation</keyword>
<evidence type="ECO:0000256" key="5">
    <source>
        <dbReference type="ARBA" id="ARBA00022832"/>
    </source>
</evidence>
<evidence type="ECO:0000256" key="2">
    <source>
        <dbReference type="ARBA" id="ARBA00005005"/>
    </source>
</evidence>
<evidence type="ECO:0000256" key="8">
    <source>
        <dbReference type="ARBA" id="ARBA00023027"/>
    </source>
</evidence>
<comment type="subunit">
    <text evidence="4">Monomer.</text>
</comment>
<dbReference type="InterPro" id="IPR006176">
    <property type="entry name" value="3-OHacyl-CoA_DH_NAD-bd"/>
</dbReference>
<keyword evidence="12" id="KW-0456">Lyase</keyword>
<evidence type="ECO:0000259" key="17">
    <source>
        <dbReference type="Pfam" id="PF02737"/>
    </source>
</evidence>
<dbReference type="Gene3D" id="3.90.226.10">
    <property type="entry name" value="2-enoyl-CoA Hydratase, Chain A, domain 1"/>
    <property type="match status" value="1"/>
</dbReference>
<dbReference type="SUPFAM" id="SSF52096">
    <property type="entry name" value="ClpP/crotonase"/>
    <property type="match status" value="1"/>
</dbReference>
<comment type="catalytic activity">
    <reaction evidence="14">
        <text>a (3S)-3-hydroxyacyl-CoA + NAD(+) = a 3-oxoacyl-CoA + NADH + H(+)</text>
        <dbReference type="Rhea" id="RHEA:22432"/>
        <dbReference type="ChEBI" id="CHEBI:15378"/>
        <dbReference type="ChEBI" id="CHEBI:57318"/>
        <dbReference type="ChEBI" id="CHEBI:57540"/>
        <dbReference type="ChEBI" id="CHEBI:57945"/>
        <dbReference type="ChEBI" id="CHEBI:90726"/>
        <dbReference type="EC" id="1.1.1.35"/>
    </reaction>
</comment>
<dbReference type="Pfam" id="PF00378">
    <property type="entry name" value="ECH_1"/>
    <property type="match status" value="1"/>
</dbReference>
<keyword evidence="10" id="KW-0576">Peroxisome</keyword>
<evidence type="ECO:0000256" key="4">
    <source>
        <dbReference type="ARBA" id="ARBA00011245"/>
    </source>
</evidence>
<evidence type="ECO:0000256" key="14">
    <source>
        <dbReference type="ARBA" id="ARBA00049556"/>
    </source>
</evidence>
<dbReference type="CDD" id="cd06558">
    <property type="entry name" value="crotonase-like"/>
    <property type="match status" value="1"/>
</dbReference>
<keyword evidence="13" id="KW-0511">Multifunctional enzyme</keyword>
<dbReference type="Gene3D" id="1.10.1040.50">
    <property type="match status" value="1"/>
</dbReference>
<dbReference type="InterPro" id="IPR006108">
    <property type="entry name" value="3HC_DH_C"/>
</dbReference>
<keyword evidence="8" id="KW-0520">NAD</keyword>
<evidence type="ECO:0000256" key="3">
    <source>
        <dbReference type="ARBA" id="ARBA00008750"/>
    </source>
</evidence>
<keyword evidence="11" id="KW-0413">Isomerase</keyword>
<evidence type="ECO:0000256" key="6">
    <source>
        <dbReference type="ARBA" id="ARBA00022963"/>
    </source>
</evidence>
<evidence type="ECO:0000256" key="15">
    <source>
        <dbReference type="RuleBase" id="RU003707"/>
    </source>
</evidence>
<evidence type="ECO:0000256" key="10">
    <source>
        <dbReference type="ARBA" id="ARBA00023140"/>
    </source>
</evidence>
<protein>
    <submittedName>
        <fullName evidence="18">3-hydroxyacyl-CoA dehydrogenase</fullName>
        <ecNumber evidence="18">1.1.1.35</ecNumber>
    </submittedName>
</protein>
<evidence type="ECO:0000313" key="19">
    <source>
        <dbReference type="Proteomes" id="UP001229486"/>
    </source>
</evidence>
<dbReference type="GO" id="GO:0004300">
    <property type="term" value="F:enoyl-CoA hydratase activity"/>
    <property type="evidence" value="ECO:0007669"/>
    <property type="project" value="UniProtKB-ARBA"/>
</dbReference>
<dbReference type="RefSeq" id="WP_392392392.1">
    <property type="nucleotide sequence ID" value="NZ_JAURTK010000001.1"/>
</dbReference>
<comment type="pathway">
    <text evidence="2">Lipid metabolism; fatty acid beta-oxidation.</text>
</comment>
<dbReference type="Pfam" id="PF02737">
    <property type="entry name" value="3HCDH_N"/>
    <property type="match status" value="1"/>
</dbReference>
<reference evidence="18" key="1">
    <citation type="submission" date="2023-07" db="EMBL/GenBank/DDBJ databases">
        <title>Sorghum-associated microbial communities from plants grown in Nebraska, USA.</title>
        <authorList>
            <person name="Schachtman D."/>
        </authorList>
    </citation>
    <scope>NUCLEOTIDE SEQUENCE</scope>
    <source>
        <strain evidence="18">DS1061</strain>
    </source>
</reference>
<keyword evidence="5" id="KW-0276">Fatty acid metabolism</keyword>
<evidence type="ECO:0000256" key="12">
    <source>
        <dbReference type="ARBA" id="ARBA00023239"/>
    </source>
</evidence>
<evidence type="ECO:0000256" key="11">
    <source>
        <dbReference type="ARBA" id="ARBA00023235"/>
    </source>
</evidence>
<dbReference type="GO" id="GO:0070403">
    <property type="term" value="F:NAD+ binding"/>
    <property type="evidence" value="ECO:0007669"/>
    <property type="project" value="InterPro"/>
</dbReference>
<feature type="domain" description="3-hydroxyacyl-CoA dehydrogenase NAD binding" evidence="17">
    <location>
        <begin position="303"/>
        <end position="478"/>
    </location>
</feature>
<dbReference type="FunFam" id="3.40.50.720:FF:000009">
    <property type="entry name" value="Fatty oxidation complex, alpha subunit"/>
    <property type="match status" value="1"/>
</dbReference>
<keyword evidence="9" id="KW-0443">Lipid metabolism</keyword>
<dbReference type="FunFam" id="1.10.1040.50:FF:000006">
    <property type="entry name" value="Peroxisomal bifunctional enzyme"/>
    <property type="match status" value="1"/>
</dbReference>
<evidence type="ECO:0000313" key="18">
    <source>
        <dbReference type="EMBL" id="MDP9644677.1"/>
    </source>
</evidence>
<evidence type="ECO:0000256" key="1">
    <source>
        <dbReference type="ARBA" id="ARBA00004275"/>
    </source>
</evidence>
<comment type="similarity">
    <text evidence="3">In the N-terminal section; belongs to the enoyl-CoA hydratase/isomerase family.</text>
</comment>
<organism evidence="18 19">
    <name type="scientific">Paraburkholderia caledonica</name>
    <dbReference type="NCBI Taxonomy" id="134536"/>
    <lineage>
        <taxon>Bacteria</taxon>
        <taxon>Pseudomonadati</taxon>
        <taxon>Pseudomonadota</taxon>
        <taxon>Betaproteobacteria</taxon>
        <taxon>Burkholderiales</taxon>
        <taxon>Burkholderiaceae</taxon>
        <taxon>Paraburkholderia</taxon>
    </lineage>
</organism>
<gene>
    <name evidence="18" type="ORF">J2793_000099</name>
</gene>
<comment type="subcellular location">
    <subcellularLocation>
        <location evidence="1">Peroxisome</location>
    </subcellularLocation>
</comment>
<dbReference type="PROSITE" id="PS00166">
    <property type="entry name" value="ENOYL_COA_HYDRATASE"/>
    <property type="match status" value="1"/>
</dbReference>
<dbReference type="GO" id="GO:0006635">
    <property type="term" value="P:fatty acid beta-oxidation"/>
    <property type="evidence" value="ECO:0007669"/>
    <property type="project" value="TreeGrafter"/>
</dbReference>
<dbReference type="Pfam" id="PF00725">
    <property type="entry name" value="3HCDH"/>
    <property type="match status" value="2"/>
</dbReference>
<dbReference type="SUPFAM" id="SSF51735">
    <property type="entry name" value="NAD(P)-binding Rossmann-fold domains"/>
    <property type="match status" value="1"/>
</dbReference>
<comment type="similarity">
    <text evidence="15">Belongs to the enoyl-CoA hydratase/isomerase family.</text>
</comment>
<name>A0AB73I462_9BURK</name>
<dbReference type="EC" id="1.1.1.35" evidence="18"/>
<proteinExistence type="inferred from homology"/>
<accession>A0AB73I462</accession>
<dbReference type="PANTHER" id="PTHR23309:SF49">
    <property type="entry name" value="PEROXISOMAL BIFUNCTIONAL ENZYME"/>
    <property type="match status" value="1"/>
</dbReference>
<dbReference type="GO" id="GO:0003857">
    <property type="term" value="F:(3S)-3-hydroxyacyl-CoA dehydrogenase (NAD+) activity"/>
    <property type="evidence" value="ECO:0007669"/>
    <property type="project" value="UniProtKB-EC"/>
</dbReference>
<feature type="domain" description="3-hydroxyacyl-CoA dehydrogenase C-terminal" evidence="16">
    <location>
        <begin position="483"/>
        <end position="576"/>
    </location>
</feature>
<feature type="domain" description="3-hydroxyacyl-CoA dehydrogenase C-terminal" evidence="16">
    <location>
        <begin position="613"/>
        <end position="696"/>
    </location>
</feature>
<dbReference type="InterPro" id="IPR008927">
    <property type="entry name" value="6-PGluconate_DH-like_C_sf"/>
</dbReference>
<dbReference type="InterPro" id="IPR036291">
    <property type="entry name" value="NAD(P)-bd_dom_sf"/>
</dbReference>
<dbReference type="GO" id="GO:0016853">
    <property type="term" value="F:isomerase activity"/>
    <property type="evidence" value="ECO:0007669"/>
    <property type="project" value="UniProtKB-KW"/>
</dbReference>
<dbReference type="SUPFAM" id="SSF48179">
    <property type="entry name" value="6-phosphogluconate dehydrogenase C-terminal domain-like"/>
    <property type="match status" value="2"/>
</dbReference>
<dbReference type="Proteomes" id="UP001229486">
    <property type="component" value="Unassembled WGS sequence"/>
</dbReference>
<dbReference type="InterPro" id="IPR001753">
    <property type="entry name" value="Enoyl-CoA_hydra/iso"/>
</dbReference>
<evidence type="ECO:0000256" key="13">
    <source>
        <dbReference type="ARBA" id="ARBA00023268"/>
    </source>
</evidence>
<evidence type="ECO:0000259" key="16">
    <source>
        <dbReference type="Pfam" id="PF00725"/>
    </source>
</evidence>
<dbReference type="AlphaFoldDB" id="A0AB73I462"/>